<accession>A0A3B0X162</accession>
<evidence type="ECO:0000256" key="1">
    <source>
        <dbReference type="SAM" id="Phobius"/>
    </source>
</evidence>
<gene>
    <name evidence="3" type="ORF">MNBD_GAMMA07-2476</name>
</gene>
<evidence type="ECO:0000313" key="3">
    <source>
        <dbReference type="EMBL" id="VAW56627.1"/>
    </source>
</evidence>
<feature type="transmembrane region" description="Helical" evidence="1">
    <location>
        <begin position="21"/>
        <end position="44"/>
    </location>
</feature>
<reference evidence="3" key="1">
    <citation type="submission" date="2018-06" db="EMBL/GenBank/DDBJ databases">
        <authorList>
            <person name="Zhirakovskaya E."/>
        </authorList>
    </citation>
    <scope>NUCLEOTIDE SEQUENCE</scope>
</reference>
<sequence length="1247" mass="141665">MSSSPIINNKKKITLKRLKNWSLSFLGLLLIILAISFTLVRVAIKSIPDYSIAIQKFVSKELDVTIDIGKMDAEIFWLVPRLNLIDVNVSDKTGEHYLMYLEEIDITLDWSETIKKLSPIIEEVTLVGLNIKVGINEKSQLLIQHYVVKENINTTLNAAIDDVLTDAANNDKKLDFYISQAIKDNFKYLNFKIINSQILFYDDRYDKRNQLLTDFDLRLKNSETSHVFEVNADLPKKYGKKTRIIIEVTGDLFDYKNLKGKTYFSLDDINISPWMEDYWRDFDVSVKAKINGEVWLEWQKTRIVNVSGRANVFGLSVNYSDDNEHEWKVDELSAGMRWQGDKHDWQLDVRDLIVNRKGDKWSRPAALMLKVNDENQQVELQADFLRLEGLLYLGGMVNHVTELKLPVFDFLDEFKPSGMLKNINIHLPLLDPHNVKINTEFDQIGLTLLGEEKTEITNLQGSVRYLNDKTWLTLNSKDVNFTFSTLFRSPIFVNQIKGELELSHLNHEWNILSDALSINTPNFESNMRVALNVPDEGRIFLDLTAHAKNIHALSVSRYMPTVIMDDDVIEWLDMAFSESKKINGQYQFYGFLNDMPFRKNEGISLADVSVTGLNVNYLKDWPNVNNITADIRFKNDSMLGVLHKAEVLDSDILNASVFIDNFDSPMLYIEGQVDAQLKDLKRYANESELHEYITDYIDNLDLKGKGMLSLKISLPLYGDITTQVEGRIDVKNGGLKFKKEKYEFNKINGTIHFSDVFFESSNLTAELLGNQPGDVLNVDIRTQKNQQDTPSYFVSANGNILATSLLLPVPVVQSYFKGSSHWLFDFKIINSENPDASIITGKLASDMQGVEVSLLGPLHKLAEELMPIEIKIDVKSKNMIGYQLDAENGDKVILNHKNNELLFALNTKGIRGDIKMDLSSEFDTPIKLDLAYLNLNTILNLTDKNDLKKQSVDKNKVKKNMLTKVSEFVSPLDFPSIDFFAETMILKKTVYTDSTLKTHKSKLGTVIDSFKLANAKHTITGKGNWFSNKKNHSTTKLNVNIDVNDLGSMLKNLDINDGLLDTTGNIKLRWRWGDAPHKFDWKLVQGDAVLTLRNGTLKDLNAGAGRLLGLLSFKTLLSLDFGDQLKDGFKFDKAQGRFVFYDENITTRDFSIESKMADMRMEGYFSIANDTVDQIVTVKPSVGETFSIGAAVIAGPAAGGIVYLLQKIFDTDRLSEYQYSMKGNLDDPVVDLISVPVPEEDEEDEDF</sequence>
<dbReference type="InterPro" id="IPR025263">
    <property type="entry name" value="YhdP_central"/>
</dbReference>
<dbReference type="EMBL" id="UOFF01000263">
    <property type="protein sequence ID" value="VAW56627.1"/>
    <property type="molecule type" value="Genomic_DNA"/>
</dbReference>
<keyword evidence="1" id="KW-0812">Transmembrane</keyword>
<dbReference type="InterPro" id="IPR011836">
    <property type="entry name" value="YhdP"/>
</dbReference>
<keyword evidence="1" id="KW-1133">Transmembrane helix</keyword>
<feature type="domain" description="YhdP central" evidence="2">
    <location>
        <begin position="14"/>
        <end position="879"/>
    </location>
</feature>
<proteinExistence type="predicted"/>
<organism evidence="3">
    <name type="scientific">hydrothermal vent metagenome</name>
    <dbReference type="NCBI Taxonomy" id="652676"/>
    <lineage>
        <taxon>unclassified sequences</taxon>
        <taxon>metagenomes</taxon>
        <taxon>ecological metagenomes</taxon>
    </lineage>
</organism>
<name>A0A3B0X162_9ZZZZ</name>
<feature type="domain" description="YhdP central" evidence="2">
    <location>
        <begin position="895"/>
        <end position="1230"/>
    </location>
</feature>
<dbReference type="AlphaFoldDB" id="A0A3B0X162"/>
<keyword evidence="1" id="KW-0472">Membrane</keyword>
<dbReference type="Pfam" id="PF13116">
    <property type="entry name" value="YhdP"/>
    <property type="match status" value="2"/>
</dbReference>
<evidence type="ECO:0000259" key="2">
    <source>
        <dbReference type="Pfam" id="PF13116"/>
    </source>
</evidence>
<protein>
    <recommendedName>
        <fullName evidence="2">YhdP central domain-containing protein</fullName>
    </recommendedName>
</protein>
<dbReference type="PANTHER" id="PTHR38690">
    <property type="entry name" value="PROTEASE-RELATED"/>
    <property type="match status" value="1"/>
</dbReference>
<dbReference type="PANTHER" id="PTHR38690:SF1">
    <property type="entry name" value="PROTEASE"/>
    <property type="match status" value="1"/>
</dbReference>